<dbReference type="CDD" id="cd03301">
    <property type="entry name" value="ABC_MalK_N"/>
    <property type="match status" value="1"/>
</dbReference>
<proteinExistence type="predicted"/>
<evidence type="ECO:0000256" key="5">
    <source>
        <dbReference type="ARBA" id="ARBA00022967"/>
    </source>
</evidence>
<dbReference type="Gene3D" id="3.40.50.300">
    <property type="entry name" value="P-loop containing nucleotide triphosphate hydrolases"/>
    <property type="match status" value="1"/>
</dbReference>
<keyword evidence="2" id="KW-1003">Cell membrane</keyword>
<dbReference type="InterPro" id="IPR008995">
    <property type="entry name" value="Mo/tungstate-bd_C_term_dom"/>
</dbReference>
<comment type="caution">
    <text evidence="8">The sequence shown here is derived from an EMBL/GenBank/DDBJ whole genome shotgun (WGS) entry which is preliminary data.</text>
</comment>
<dbReference type="Proteomes" id="UP001458415">
    <property type="component" value="Unassembled WGS sequence"/>
</dbReference>
<keyword evidence="5" id="KW-1278">Translocase</keyword>
<dbReference type="InterPro" id="IPR047641">
    <property type="entry name" value="ABC_transpr_MalK/UgpC-like"/>
</dbReference>
<dbReference type="EMBL" id="JBEPCU010000051">
    <property type="protein sequence ID" value="MER6976559.1"/>
    <property type="molecule type" value="Genomic_DNA"/>
</dbReference>
<keyword evidence="6" id="KW-0472">Membrane</keyword>
<dbReference type="PROSITE" id="PS50893">
    <property type="entry name" value="ABC_TRANSPORTER_2"/>
    <property type="match status" value="1"/>
</dbReference>
<dbReference type="InterPro" id="IPR003439">
    <property type="entry name" value="ABC_transporter-like_ATP-bd"/>
</dbReference>
<dbReference type="RefSeq" id="WP_086725474.1">
    <property type="nucleotide sequence ID" value="NZ_MUBM01000093.1"/>
</dbReference>
<organism evidence="8 9">
    <name type="scientific">Streptomyces carpinensis</name>
    <dbReference type="NCBI Taxonomy" id="66369"/>
    <lineage>
        <taxon>Bacteria</taxon>
        <taxon>Bacillati</taxon>
        <taxon>Actinomycetota</taxon>
        <taxon>Actinomycetes</taxon>
        <taxon>Kitasatosporales</taxon>
        <taxon>Streptomycetaceae</taxon>
        <taxon>Streptomyces</taxon>
    </lineage>
</organism>
<dbReference type="Pfam" id="PF08402">
    <property type="entry name" value="TOBE_2"/>
    <property type="match status" value="1"/>
</dbReference>
<dbReference type="GO" id="GO:0005524">
    <property type="term" value="F:ATP binding"/>
    <property type="evidence" value="ECO:0007669"/>
    <property type="project" value="UniProtKB-KW"/>
</dbReference>
<evidence type="ECO:0000313" key="8">
    <source>
        <dbReference type="EMBL" id="MER6976559.1"/>
    </source>
</evidence>
<dbReference type="InterPro" id="IPR003593">
    <property type="entry name" value="AAA+_ATPase"/>
</dbReference>
<dbReference type="InterPro" id="IPR027417">
    <property type="entry name" value="P-loop_NTPase"/>
</dbReference>
<dbReference type="InterPro" id="IPR017871">
    <property type="entry name" value="ABC_transporter-like_CS"/>
</dbReference>
<keyword evidence="4 8" id="KW-0067">ATP-binding</keyword>
<dbReference type="PROSITE" id="PS00211">
    <property type="entry name" value="ABC_TRANSPORTER_1"/>
    <property type="match status" value="1"/>
</dbReference>
<dbReference type="Pfam" id="PF00005">
    <property type="entry name" value="ABC_tran"/>
    <property type="match status" value="1"/>
</dbReference>
<evidence type="ECO:0000313" key="9">
    <source>
        <dbReference type="Proteomes" id="UP001458415"/>
    </source>
</evidence>
<evidence type="ECO:0000256" key="2">
    <source>
        <dbReference type="ARBA" id="ARBA00022475"/>
    </source>
</evidence>
<keyword evidence="9" id="KW-1185">Reference proteome</keyword>
<dbReference type="SUPFAM" id="SSF50331">
    <property type="entry name" value="MOP-like"/>
    <property type="match status" value="1"/>
</dbReference>
<evidence type="ECO:0000259" key="7">
    <source>
        <dbReference type="PROSITE" id="PS50893"/>
    </source>
</evidence>
<dbReference type="Gene3D" id="2.40.50.100">
    <property type="match status" value="1"/>
</dbReference>
<dbReference type="SMART" id="SM00382">
    <property type="entry name" value="AAA"/>
    <property type="match status" value="1"/>
</dbReference>
<dbReference type="SUPFAM" id="SSF52540">
    <property type="entry name" value="P-loop containing nucleoside triphosphate hydrolases"/>
    <property type="match status" value="1"/>
</dbReference>
<reference evidence="8 9" key="1">
    <citation type="submission" date="2024-06" db="EMBL/GenBank/DDBJ databases">
        <title>The Natural Products Discovery Center: Release of the First 8490 Sequenced Strains for Exploring Actinobacteria Biosynthetic Diversity.</title>
        <authorList>
            <person name="Kalkreuter E."/>
            <person name="Kautsar S.A."/>
            <person name="Yang D."/>
            <person name="Bader C.D."/>
            <person name="Teijaro C.N."/>
            <person name="Fluegel L."/>
            <person name="Davis C.M."/>
            <person name="Simpson J.R."/>
            <person name="Lauterbach L."/>
            <person name="Steele A.D."/>
            <person name="Gui C."/>
            <person name="Meng S."/>
            <person name="Li G."/>
            <person name="Viehrig K."/>
            <person name="Ye F."/>
            <person name="Su P."/>
            <person name="Kiefer A.F."/>
            <person name="Nichols A."/>
            <person name="Cepeda A.J."/>
            <person name="Yan W."/>
            <person name="Fan B."/>
            <person name="Jiang Y."/>
            <person name="Adhikari A."/>
            <person name="Zheng C.-J."/>
            <person name="Schuster L."/>
            <person name="Cowan T.M."/>
            <person name="Smanski M.J."/>
            <person name="Chevrette M.G."/>
            <person name="De Carvalho L.P.S."/>
            <person name="Shen B."/>
        </authorList>
    </citation>
    <scope>NUCLEOTIDE SEQUENCE [LARGE SCALE GENOMIC DNA]</scope>
    <source>
        <strain evidence="8 9">NPDC000634</strain>
    </source>
</reference>
<name>A0ABV1VX99_9ACTN</name>
<accession>A0ABV1VX99</accession>
<evidence type="ECO:0000256" key="3">
    <source>
        <dbReference type="ARBA" id="ARBA00022741"/>
    </source>
</evidence>
<dbReference type="InterPro" id="IPR015855">
    <property type="entry name" value="ABC_transpr_MalK-like"/>
</dbReference>
<dbReference type="Gene3D" id="2.40.50.140">
    <property type="entry name" value="Nucleic acid-binding proteins"/>
    <property type="match status" value="1"/>
</dbReference>
<dbReference type="InterPro" id="IPR012340">
    <property type="entry name" value="NA-bd_OB-fold"/>
</dbReference>
<dbReference type="NCBIfam" id="NF008653">
    <property type="entry name" value="PRK11650.1"/>
    <property type="match status" value="1"/>
</dbReference>
<sequence>MSRIEIVGLTQQFKDHRAVDNIDLTIEDGDFVVLLGPSGCGKTTLLRMIAGLLDPTSGQILIDGQDVTHLPAKKRNLAMVFQSYALYPHLSVEKNLAFPLNVLKVSKEEKRERVLGAARALGLESLLHRKPRELSGGQRQRVAVGRALVREPSAYLMDEPLSNLDAKLRTNTRQELSELHDRLSATFVYVTHDQVEAMTMATKIVILNGGRIEQIGTPEQVYDAPASIFVAGFVGSPPMNLLEGSLSTRDGHVQATALGSTSRLWPGTCPEHKVTIGFRAEHLRLEEAETGAVRIDGVIHQIENLGGEQVAYIKVGDHTVVAKCGREVTLERGERFTAGVRAANVHLFDQATGRRMEWVEEPAPALADAL</sequence>
<gene>
    <name evidence="8" type="ORF">ABT317_05825</name>
</gene>
<evidence type="ECO:0000256" key="1">
    <source>
        <dbReference type="ARBA" id="ARBA00022448"/>
    </source>
</evidence>
<evidence type="ECO:0000256" key="6">
    <source>
        <dbReference type="ARBA" id="ARBA00023136"/>
    </source>
</evidence>
<keyword evidence="3" id="KW-0547">Nucleotide-binding</keyword>
<feature type="domain" description="ABC transporter" evidence="7">
    <location>
        <begin position="4"/>
        <end position="234"/>
    </location>
</feature>
<dbReference type="InterPro" id="IPR013611">
    <property type="entry name" value="Transp-assoc_OB_typ2"/>
</dbReference>
<keyword evidence="1" id="KW-0813">Transport</keyword>
<dbReference type="PANTHER" id="PTHR43875">
    <property type="entry name" value="MALTODEXTRIN IMPORT ATP-BINDING PROTEIN MSMX"/>
    <property type="match status" value="1"/>
</dbReference>
<dbReference type="PANTHER" id="PTHR43875:SF15">
    <property type="entry name" value="TREHALOSE IMPORT ATP-BINDING PROTEIN SUGC"/>
    <property type="match status" value="1"/>
</dbReference>
<evidence type="ECO:0000256" key="4">
    <source>
        <dbReference type="ARBA" id="ARBA00022840"/>
    </source>
</evidence>
<protein>
    <submittedName>
        <fullName evidence="8">ABC transporter ATP-binding protein</fullName>
    </submittedName>
</protein>